<feature type="region of interest" description="Disordered" evidence="3">
    <location>
        <begin position="1285"/>
        <end position="1325"/>
    </location>
</feature>
<dbReference type="Pfam" id="PF04082">
    <property type="entry name" value="Fungal_trans"/>
    <property type="match status" value="1"/>
</dbReference>
<feature type="compositionally biased region" description="Low complexity" evidence="3">
    <location>
        <begin position="171"/>
        <end position="196"/>
    </location>
</feature>
<feature type="compositionally biased region" description="Gly residues" evidence="3">
    <location>
        <begin position="696"/>
        <end position="709"/>
    </location>
</feature>
<dbReference type="SUPFAM" id="SSF57701">
    <property type="entry name" value="Zn2/Cys6 DNA-binding domain"/>
    <property type="match status" value="1"/>
</dbReference>
<feature type="region of interest" description="Disordered" evidence="3">
    <location>
        <begin position="680"/>
        <end position="710"/>
    </location>
</feature>
<feature type="compositionally biased region" description="Gly residues" evidence="3">
    <location>
        <begin position="680"/>
        <end position="689"/>
    </location>
</feature>
<feature type="compositionally biased region" description="Acidic residues" evidence="3">
    <location>
        <begin position="1307"/>
        <end position="1320"/>
    </location>
</feature>
<feature type="region of interest" description="Disordered" evidence="3">
    <location>
        <begin position="832"/>
        <end position="856"/>
    </location>
</feature>
<feature type="compositionally biased region" description="Low complexity" evidence="3">
    <location>
        <begin position="995"/>
        <end position="1052"/>
    </location>
</feature>
<dbReference type="PROSITE" id="PS50048">
    <property type="entry name" value="ZN2_CY6_FUNGAL_2"/>
    <property type="match status" value="1"/>
</dbReference>
<sequence>MATEVEAAAGIPVGAGAGPGVGAGASAAGANSAAARATKNPNKVRKRAPKACLSCRARKVRCDVSQRGRPCMNCYLDSETCVVTGRASRLRKSQRPPVAAPAGGSAPAGDAGATTGAPSTAPAPSASATSGQSSFLPQADGHNHSHNHNHNHSHGHDHSHDHDASAHGHSHASAPQAAANNGGSSQGPQAQAQQQQHSHHNHGHSHSHSHSHSHTQAHQHGSPQSDTSRHRTVSIKGSPSATRESEPPQPQQQQQQQQHASHSSPMAPPEVETQQQHRHNHNHNHSHSHHNNQNQNNSHNQQTRFNSFNDDHNHHGSFNRNNDFMGAGAGAGAGGGLGGLGGMGGGSAPWAAEQGLNISADITYSYYPFLAISNLSGILPQDVNYLELQGCLRVPTRSILDEFVQQYFLHVHPLLPLFNEGDFWELYCQQPGGGGGGPSGEGRMSLLVFQALLFATCNFVSRNSIRALGFSTIRLARAALYRRAKLLYDFETESSPAAIAQAALLLSFWSPSTNSGTKNPNTAWLCTAIQQAKLAEANHYAQLLPFEARRANTLKRLWWCCIIRDRVMGLGVRRSIQITRAHFDLEANPPLTRADLADEIERSRVYNPGTKSCLIEILVHMVELCVVLTDILTLVFPADDTPGWGRQIADGDAGRVRQCKIELRRWYKDVALKFPMFGGGSGSSSGGSPGSTTGNPGSGNGGGGTGAGTGVSRMANGGREFYHDSVILYTNLMYMYYHSSRVALCHHEVLHIAVNNTAPGFANNGSKAVPIIYENRYELQDAASGVTECLKELIQLRLARWLPISAVACTALPLFLHILDVKLSTSAANNANNNNASANTPNDVNGGHPDHSTSASSALKQHRLNILIEAMKTYQPQYDGVDWVSETIRHIVNLANLDGNGSGNGNGNGNGGNGGNNAGISDWTDILASNPSLYLRLALTMDLALSKNRMPEERDFPVGLRGLFTSGFSSVRNLRLDYNKDGNQGNNGNNGGNSGNDASNGHGSMNNNSSNDHSSHNSNNNSGSGNNNRNSGNHQYASNNNSNNNSMTNAAAMSNNNGMAIDANNNMNMHVDAPQQQQQQHAMPSAPTPNLVNMMDDPASVAAAMGGLAANGGLIGGIAGPGGLGMPGVPGGADFAGGDYSAAFMLAPHHLAMSMGMAMGMDMDMDLTDMDMDMAFPTTAGGLGASTGLTPGIVTQLPSSDEETSPASIMSGGTTNSEAGHSPAATHHHMQAQQAQRNYMVNGDHPNGAMLDAYTFNNGNGIDGAGAGGSPGTTATDVDDRHDAARRLHPSGGSSNNIKRDKGAPAEGDEWIEPSWDDEVPELREGDRDTARALLEAIGESA</sequence>
<dbReference type="PANTHER" id="PTHR47425:SF2">
    <property type="entry name" value="FARB-RELATED"/>
    <property type="match status" value="1"/>
</dbReference>
<organism evidence="5 6">
    <name type="scientific">Sporothrix bragantina</name>
    <dbReference type="NCBI Taxonomy" id="671064"/>
    <lineage>
        <taxon>Eukaryota</taxon>
        <taxon>Fungi</taxon>
        <taxon>Dikarya</taxon>
        <taxon>Ascomycota</taxon>
        <taxon>Pezizomycotina</taxon>
        <taxon>Sordariomycetes</taxon>
        <taxon>Sordariomycetidae</taxon>
        <taxon>Ophiostomatales</taxon>
        <taxon>Ophiostomataceae</taxon>
        <taxon>Sporothrix</taxon>
    </lineage>
</organism>
<dbReference type="Gene3D" id="4.10.240.10">
    <property type="entry name" value="Zn(2)-C6 fungal-type DNA-binding domain"/>
    <property type="match status" value="1"/>
</dbReference>
<dbReference type="Proteomes" id="UP001642406">
    <property type="component" value="Unassembled WGS sequence"/>
</dbReference>
<feature type="compositionally biased region" description="Polar residues" evidence="3">
    <location>
        <begin position="1205"/>
        <end position="1219"/>
    </location>
</feature>
<feature type="compositionally biased region" description="Low complexity" evidence="3">
    <location>
        <begin position="96"/>
        <end position="134"/>
    </location>
</feature>
<dbReference type="CDD" id="cd00067">
    <property type="entry name" value="GAL4"/>
    <property type="match status" value="1"/>
</dbReference>
<evidence type="ECO:0000256" key="3">
    <source>
        <dbReference type="SAM" id="MobiDB-lite"/>
    </source>
</evidence>
<dbReference type="InterPro" id="IPR052761">
    <property type="entry name" value="Fungal_Detox/Toxin_TFs"/>
</dbReference>
<dbReference type="InterPro" id="IPR007219">
    <property type="entry name" value="XnlR_reg_dom"/>
</dbReference>
<dbReference type="InterPro" id="IPR036864">
    <property type="entry name" value="Zn2-C6_fun-type_DNA-bd_sf"/>
</dbReference>
<protein>
    <recommendedName>
        <fullName evidence="4">Zn(2)-C6 fungal-type domain-containing protein</fullName>
    </recommendedName>
</protein>
<feature type="compositionally biased region" description="Basic and acidic residues" evidence="3">
    <location>
        <begin position="154"/>
        <end position="166"/>
    </location>
</feature>
<evidence type="ECO:0000259" key="4">
    <source>
        <dbReference type="PROSITE" id="PS50048"/>
    </source>
</evidence>
<dbReference type="Pfam" id="PF00172">
    <property type="entry name" value="Zn_clus"/>
    <property type="match status" value="1"/>
</dbReference>
<accession>A0ABP0B867</accession>
<name>A0ABP0B867_9PEZI</name>
<evidence type="ECO:0000313" key="6">
    <source>
        <dbReference type="Proteomes" id="UP001642406"/>
    </source>
</evidence>
<feature type="region of interest" description="Disordered" evidence="3">
    <location>
        <begin position="1196"/>
        <end position="1233"/>
    </location>
</feature>
<keyword evidence="2" id="KW-0539">Nucleus</keyword>
<dbReference type="SMART" id="SM00066">
    <property type="entry name" value="GAL4"/>
    <property type="match status" value="1"/>
</dbReference>
<keyword evidence="6" id="KW-1185">Reference proteome</keyword>
<feature type="compositionally biased region" description="Low complexity" evidence="3">
    <location>
        <begin position="291"/>
        <end position="302"/>
    </location>
</feature>
<feature type="region of interest" description="Disordered" evidence="3">
    <location>
        <begin position="977"/>
        <end position="1052"/>
    </location>
</feature>
<feature type="compositionally biased region" description="Basic residues" evidence="3">
    <location>
        <begin position="144"/>
        <end position="153"/>
    </location>
</feature>
<dbReference type="PROSITE" id="PS00463">
    <property type="entry name" value="ZN2_CY6_FUNGAL_1"/>
    <property type="match status" value="1"/>
</dbReference>
<feature type="compositionally biased region" description="Basic residues" evidence="3">
    <location>
        <begin position="276"/>
        <end position="290"/>
    </location>
</feature>
<comment type="caution">
    <text evidence="5">The sequence shown here is derived from an EMBL/GenBank/DDBJ whole genome shotgun (WGS) entry which is preliminary data.</text>
</comment>
<dbReference type="PANTHER" id="PTHR47425">
    <property type="entry name" value="FARB-RELATED"/>
    <property type="match status" value="1"/>
</dbReference>
<evidence type="ECO:0000313" key="5">
    <source>
        <dbReference type="EMBL" id="CAK7215769.1"/>
    </source>
</evidence>
<feature type="domain" description="Zn(2)-C6 fungal-type" evidence="4">
    <location>
        <begin position="51"/>
        <end position="83"/>
    </location>
</feature>
<keyword evidence="1" id="KW-0479">Metal-binding</keyword>
<feature type="region of interest" description="Disordered" evidence="3">
    <location>
        <begin position="88"/>
        <end position="323"/>
    </location>
</feature>
<gene>
    <name evidence="5" type="ORF">SBRCBS47491_002596</name>
</gene>
<reference evidence="5 6" key="1">
    <citation type="submission" date="2024-01" db="EMBL/GenBank/DDBJ databases">
        <authorList>
            <person name="Allen C."/>
            <person name="Tagirdzhanova G."/>
        </authorList>
    </citation>
    <scope>NUCLEOTIDE SEQUENCE [LARGE SCALE GENOMIC DNA]</scope>
</reference>
<proteinExistence type="predicted"/>
<dbReference type="InterPro" id="IPR001138">
    <property type="entry name" value="Zn2Cys6_DnaBD"/>
</dbReference>
<evidence type="ECO:0000256" key="1">
    <source>
        <dbReference type="ARBA" id="ARBA00022723"/>
    </source>
</evidence>
<dbReference type="EMBL" id="CAWUHC010000015">
    <property type="protein sequence ID" value="CAK7215769.1"/>
    <property type="molecule type" value="Genomic_DNA"/>
</dbReference>
<feature type="compositionally biased region" description="Basic residues" evidence="3">
    <location>
        <begin position="197"/>
        <end position="217"/>
    </location>
</feature>
<evidence type="ECO:0000256" key="2">
    <source>
        <dbReference type="ARBA" id="ARBA00023242"/>
    </source>
</evidence>
<dbReference type="CDD" id="cd12148">
    <property type="entry name" value="fungal_TF_MHR"/>
    <property type="match status" value="1"/>
</dbReference>